<evidence type="ECO:0000256" key="4">
    <source>
        <dbReference type="ARBA" id="ARBA00022989"/>
    </source>
</evidence>
<evidence type="ECO:0000256" key="6">
    <source>
        <dbReference type="SAM" id="Phobius"/>
    </source>
</evidence>
<keyword evidence="5 6" id="KW-0472">Membrane</keyword>
<dbReference type="Proteomes" id="UP000460412">
    <property type="component" value="Unassembled WGS sequence"/>
</dbReference>
<feature type="transmembrane region" description="Helical" evidence="6">
    <location>
        <begin position="176"/>
        <end position="195"/>
    </location>
</feature>
<evidence type="ECO:0000256" key="2">
    <source>
        <dbReference type="ARBA" id="ARBA00022475"/>
    </source>
</evidence>
<feature type="transmembrane region" description="Helical" evidence="6">
    <location>
        <begin position="239"/>
        <end position="256"/>
    </location>
</feature>
<keyword evidence="3 6" id="KW-0812">Transmembrane</keyword>
<feature type="transmembrane region" description="Helical" evidence="6">
    <location>
        <begin position="20"/>
        <end position="40"/>
    </location>
</feature>
<dbReference type="Pfam" id="PF01943">
    <property type="entry name" value="Polysacc_synt"/>
    <property type="match status" value="1"/>
</dbReference>
<feature type="transmembrane region" description="Helical" evidence="6">
    <location>
        <begin position="421"/>
        <end position="438"/>
    </location>
</feature>
<evidence type="ECO:0000256" key="5">
    <source>
        <dbReference type="ARBA" id="ARBA00023136"/>
    </source>
</evidence>
<comment type="subcellular location">
    <subcellularLocation>
        <location evidence="1">Cell membrane</location>
        <topology evidence="1">Multi-pass membrane protein</topology>
    </subcellularLocation>
</comment>
<keyword evidence="4 6" id="KW-1133">Transmembrane helix</keyword>
<accession>A0A7X3MLT5</accession>
<protein>
    <submittedName>
        <fullName evidence="7">Oligosaccharide flippase family protein</fullName>
    </submittedName>
</protein>
<name>A0A7X3MLT5_9FIRM</name>
<dbReference type="EMBL" id="WUQX01000001">
    <property type="protein sequence ID" value="MXP78705.1"/>
    <property type="molecule type" value="Genomic_DNA"/>
</dbReference>
<dbReference type="GO" id="GO:0005886">
    <property type="term" value="C:plasma membrane"/>
    <property type="evidence" value="ECO:0007669"/>
    <property type="project" value="UniProtKB-SubCell"/>
</dbReference>
<feature type="transmembrane region" description="Helical" evidence="6">
    <location>
        <begin position="90"/>
        <end position="112"/>
    </location>
</feature>
<evidence type="ECO:0000313" key="8">
    <source>
        <dbReference type="Proteomes" id="UP000460412"/>
    </source>
</evidence>
<keyword evidence="8" id="KW-1185">Reference proteome</keyword>
<dbReference type="AlphaFoldDB" id="A0A7X3MLT5"/>
<evidence type="ECO:0000313" key="7">
    <source>
        <dbReference type="EMBL" id="MXP78705.1"/>
    </source>
</evidence>
<feature type="transmembrane region" description="Helical" evidence="6">
    <location>
        <begin position="328"/>
        <end position="348"/>
    </location>
</feature>
<feature type="transmembrane region" description="Helical" evidence="6">
    <location>
        <begin position="60"/>
        <end position="78"/>
    </location>
</feature>
<dbReference type="PANTHER" id="PTHR30250:SF11">
    <property type="entry name" value="O-ANTIGEN TRANSPORTER-RELATED"/>
    <property type="match status" value="1"/>
</dbReference>
<feature type="transmembrane region" description="Helical" evidence="6">
    <location>
        <begin position="444"/>
        <end position="465"/>
    </location>
</feature>
<dbReference type="InterPro" id="IPR050833">
    <property type="entry name" value="Poly_Biosynth_Transport"/>
</dbReference>
<feature type="transmembrane region" description="Helical" evidence="6">
    <location>
        <begin position="301"/>
        <end position="322"/>
    </location>
</feature>
<comment type="caution">
    <text evidence="7">The sequence shown here is derived from an EMBL/GenBank/DDBJ whole genome shotgun (WGS) entry which is preliminary data.</text>
</comment>
<feature type="transmembrane region" description="Helical" evidence="6">
    <location>
        <begin position="118"/>
        <end position="135"/>
    </location>
</feature>
<dbReference type="InterPro" id="IPR002797">
    <property type="entry name" value="Polysacc_synth"/>
</dbReference>
<dbReference type="PANTHER" id="PTHR30250">
    <property type="entry name" value="PST FAMILY PREDICTED COLANIC ACID TRANSPORTER"/>
    <property type="match status" value="1"/>
</dbReference>
<feature type="transmembrane region" description="Helical" evidence="6">
    <location>
        <begin position="360"/>
        <end position="380"/>
    </location>
</feature>
<reference evidence="7 8" key="1">
    <citation type="submission" date="2019-12" db="EMBL/GenBank/DDBJ databases">
        <title>Sporaefaciens musculi gen. nov., sp. nov., a novel bacterium isolated from the caecum of an obese mouse.</title>
        <authorList>
            <person name="Rasmussen T.S."/>
            <person name="Streidl T."/>
            <person name="Hitch T.C.A."/>
            <person name="Wortmann E."/>
            <person name="Deptula P."/>
            <person name="Hansen M."/>
            <person name="Nielsen D.S."/>
            <person name="Clavel T."/>
            <person name="Vogensen F.K."/>
        </authorList>
    </citation>
    <scope>NUCLEOTIDE SEQUENCE [LARGE SCALE GENOMIC DNA]</scope>
    <source>
        <strain evidence="7 8">WCA-9-b2</strain>
    </source>
</reference>
<feature type="transmembrane region" description="Helical" evidence="6">
    <location>
        <begin position="386"/>
        <end position="405"/>
    </location>
</feature>
<evidence type="ECO:0000256" key="1">
    <source>
        <dbReference type="ARBA" id="ARBA00004651"/>
    </source>
</evidence>
<organism evidence="7 8">
    <name type="scientific">Sporofaciens musculi</name>
    <dbReference type="NCBI Taxonomy" id="2681861"/>
    <lineage>
        <taxon>Bacteria</taxon>
        <taxon>Bacillati</taxon>
        <taxon>Bacillota</taxon>
        <taxon>Clostridia</taxon>
        <taxon>Lachnospirales</taxon>
        <taxon>Lachnospiraceae</taxon>
        <taxon>Sporofaciens</taxon>
    </lineage>
</organism>
<evidence type="ECO:0000256" key="3">
    <source>
        <dbReference type="ARBA" id="ARBA00022692"/>
    </source>
</evidence>
<keyword evidence="2" id="KW-1003">Cell membrane</keyword>
<proteinExistence type="predicted"/>
<gene>
    <name evidence="7" type="ORF">GN277_26205</name>
</gene>
<sequence>MMVGVGIMGKYEKLGKNVMFITLGNFASKILTFLMIPFYTNVLSTNEFGVSDLITSTVNLILPFFTLLISEAVMRFTLEEKYDNSQVFSIGIYTILIGTFIMVAFSPIIIINKVMAQYYWYFVFYYFVSAIQIMLSQYVKGINRVMIYSFAGVIQTVSMIILSIVFLAIYKTGITGYLLSLIVSNIITIFILWIGANISKSVLAFKKLNRKLVYEMYSYSIPMIPNSLNWWISNSADKYMLMYFSGMGVTGIYSVSQKIPSMLSVISTIFMSAWQISAVDNFGSKDSLDFYSDIYRKYSSLNIISITTLICFTKLLANFLFSKDFYEGWIFVPILLLAYYFNAMSSFLGTIYTSAKKTKMLFISTVVAASSNISLNFVFIPLFGGMGASISTFISYFITWIIRIINTRRIMIINWNRKNDICSICLIIIQIIIVMYNNSFWCSILVFFIVLIINRKVFIYIFQFVEKILNRRLF</sequence>
<feature type="transmembrane region" description="Helical" evidence="6">
    <location>
        <begin position="147"/>
        <end position="170"/>
    </location>
</feature>